<feature type="compositionally biased region" description="Basic residues" evidence="1">
    <location>
        <begin position="456"/>
        <end position="470"/>
    </location>
</feature>
<organism evidence="2 3">
    <name type="scientific">Stylonychia lemnae</name>
    <name type="common">Ciliate</name>
    <dbReference type="NCBI Taxonomy" id="5949"/>
    <lineage>
        <taxon>Eukaryota</taxon>
        <taxon>Sar</taxon>
        <taxon>Alveolata</taxon>
        <taxon>Ciliophora</taxon>
        <taxon>Intramacronucleata</taxon>
        <taxon>Spirotrichea</taxon>
        <taxon>Stichotrichia</taxon>
        <taxon>Sporadotrichida</taxon>
        <taxon>Oxytrichidae</taxon>
        <taxon>Stylonychinae</taxon>
        <taxon>Stylonychia</taxon>
    </lineage>
</organism>
<sequence>MESPQNRFFVKKQKLLKLKVVQHYPKEKQIINSIKSRISRDRQFEPDQEEVNTRFIYSQLLYNHQSPNDSGVGADLHQNFSLNITTPHRNSIKNIFSHSLQPTHRNMEASKALNQTQEKTDSLKRLNFGAPALYKIGEFKEYRKYVGKELIRNIKRQELVDRSRDREIEDLDLVNQISYGYQNASSLSKNETLRKSGNNLGSQVYFPKIQKQKVIDQFINLSNADMMNQGISQRYKNLYSNGLSPTSIINQNLALTLRNKELSTQRTNGIDEHFLNSRESGQNGGRTIDPNQYQDFVSSNRPTSNPNSASMNPATIRKIDQNQFNQKLHQFSKLKEDYLSRFRENHQDSQKLDNTLEMNGVINNTKYQVNHLKAIYHVAQGEFKLKSQNPELALQYDPQIVIPSLRQYTSEEEEPHNQSMNKQSYLYTSINDSVEHEDLKHHSIQETLNNHNIQKSPRKKKKRKIRRHPKSIQERLKQLQEERKKIQEQLRNKYYWNNFTMKKDDLEEDEGKQSQLSESQQELQRNMRILRKFQRFPLTELQIERKAFLNDMKQKYGEGKIDMIVAQQIDEYKFKNLDEKADELYNLQKQSINH</sequence>
<dbReference type="AlphaFoldDB" id="A0A078AHK3"/>
<evidence type="ECO:0000313" key="2">
    <source>
        <dbReference type="EMBL" id="CDW81724.1"/>
    </source>
</evidence>
<dbReference type="InParanoid" id="A0A078AHK3"/>
<name>A0A078AHK3_STYLE</name>
<dbReference type="EMBL" id="CCKQ01010219">
    <property type="protein sequence ID" value="CDW81724.1"/>
    <property type="molecule type" value="Genomic_DNA"/>
</dbReference>
<gene>
    <name evidence="2" type="primary">Contig16134.g793</name>
    <name evidence="2" type="ORF">STYLEM_10748</name>
</gene>
<keyword evidence="3" id="KW-1185">Reference proteome</keyword>
<evidence type="ECO:0000313" key="3">
    <source>
        <dbReference type="Proteomes" id="UP000039865"/>
    </source>
</evidence>
<feature type="compositionally biased region" description="Polar residues" evidence="1">
    <location>
        <begin position="445"/>
        <end position="454"/>
    </location>
</feature>
<proteinExistence type="predicted"/>
<reference evidence="2 3" key="1">
    <citation type="submission" date="2014-06" db="EMBL/GenBank/DDBJ databases">
        <authorList>
            <person name="Swart Estienne"/>
        </authorList>
    </citation>
    <scope>NUCLEOTIDE SEQUENCE [LARGE SCALE GENOMIC DNA]</scope>
    <source>
        <strain evidence="2 3">130c</strain>
    </source>
</reference>
<feature type="compositionally biased region" description="Polar residues" evidence="1">
    <location>
        <begin position="289"/>
        <end position="309"/>
    </location>
</feature>
<feature type="region of interest" description="Disordered" evidence="1">
    <location>
        <begin position="275"/>
        <end position="309"/>
    </location>
</feature>
<dbReference type="Proteomes" id="UP000039865">
    <property type="component" value="Unassembled WGS sequence"/>
</dbReference>
<evidence type="ECO:0000256" key="1">
    <source>
        <dbReference type="SAM" id="MobiDB-lite"/>
    </source>
</evidence>
<feature type="region of interest" description="Disordered" evidence="1">
    <location>
        <begin position="444"/>
        <end position="471"/>
    </location>
</feature>
<protein>
    <submittedName>
        <fullName evidence="2">Uncharacterized protein</fullName>
    </submittedName>
</protein>
<accession>A0A078AHK3</accession>